<evidence type="ECO:0000256" key="5">
    <source>
        <dbReference type="ARBA" id="ARBA00023136"/>
    </source>
</evidence>
<evidence type="ECO:0000256" key="4">
    <source>
        <dbReference type="ARBA" id="ARBA00022989"/>
    </source>
</evidence>
<reference evidence="8 9" key="1">
    <citation type="submission" date="2019-01" db="EMBL/GenBank/DDBJ databases">
        <title>Ktedonosporobacter rubrisoli SCAWS-G2.</title>
        <authorList>
            <person name="Huang Y."/>
            <person name="Yan B."/>
        </authorList>
    </citation>
    <scope>NUCLEOTIDE SEQUENCE [LARGE SCALE GENOMIC DNA]</scope>
    <source>
        <strain evidence="8 9">SCAWS-G2</strain>
    </source>
</reference>
<dbReference type="InterPro" id="IPR051449">
    <property type="entry name" value="ABC-2_transporter_component"/>
</dbReference>
<dbReference type="OrthoDB" id="144705at2"/>
<proteinExistence type="predicted"/>
<keyword evidence="9" id="KW-1185">Reference proteome</keyword>
<feature type="domain" description="ABC-2 type transporter transmembrane" evidence="7">
    <location>
        <begin position="34"/>
        <end position="297"/>
    </location>
</feature>
<feature type="transmembrane region" description="Helical" evidence="6">
    <location>
        <begin position="113"/>
        <end position="135"/>
    </location>
</feature>
<protein>
    <submittedName>
        <fullName evidence="8">ABC transporter permease</fullName>
    </submittedName>
</protein>
<evidence type="ECO:0000313" key="8">
    <source>
        <dbReference type="EMBL" id="QBD81074.1"/>
    </source>
</evidence>
<gene>
    <name evidence="8" type="ORF">EPA93_35925</name>
</gene>
<feature type="transmembrane region" description="Helical" evidence="6">
    <location>
        <begin position="219"/>
        <end position="238"/>
    </location>
</feature>
<dbReference type="EMBL" id="CP035758">
    <property type="protein sequence ID" value="QBD81074.1"/>
    <property type="molecule type" value="Genomic_DNA"/>
</dbReference>
<evidence type="ECO:0000256" key="6">
    <source>
        <dbReference type="SAM" id="Phobius"/>
    </source>
</evidence>
<evidence type="ECO:0000313" key="9">
    <source>
        <dbReference type="Proteomes" id="UP000290365"/>
    </source>
</evidence>
<feature type="transmembrane region" description="Helical" evidence="6">
    <location>
        <begin position="281"/>
        <end position="299"/>
    </location>
</feature>
<evidence type="ECO:0000256" key="1">
    <source>
        <dbReference type="ARBA" id="ARBA00004651"/>
    </source>
</evidence>
<keyword evidence="5 6" id="KW-0472">Membrane</keyword>
<dbReference type="AlphaFoldDB" id="A0A4P6JZB6"/>
<name>A0A4P6JZB6_KTERU</name>
<dbReference type="Proteomes" id="UP000290365">
    <property type="component" value="Chromosome"/>
</dbReference>
<dbReference type="GO" id="GO:0140359">
    <property type="term" value="F:ABC-type transporter activity"/>
    <property type="evidence" value="ECO:0007669"/>
    <property type="project" value="InterPro"/>
</dbReference>
<evidence type="ECO:0000259" key="7">
    <source>
        <dbReference type="Pfam" id="PF12698"/>
    </source>
</evidence>
<keyword evidence="3 6" id="KW-0812">Transmembrane</keyword>
<dbReference type="PANTHER" id="PTHR30294">
    <property type="entry name" value="MEMBRANE COMPONENT OF ABC TRANSPORTER YHHJ-RELATED"/>
    <property type="match status" value="1"/>
</dbReference>
<dbReference type="Pfam" id="PF12698">
    <property type="entry name" value="ABC2_membrane_3"/>
    <property type="match status" value="1"/>
</dbReference>
<comment type="subcellular location">
    <subcellularLocation>
        <location evidence="1">Cell membrane</location>
        <topology evidence="1">Multi-pass membrane protein</topology>
    </subcellularLocation>
</comment>
<keyword evidence="2" id="KW-1003">Cell membrane</keyword>
<dbReference type="InterPro" id="IPR013525">
    <property type="entry name" value="ABC2_TM"/>
</dbReference>
<feature type="transmembrane region" description="Helical" evidence="6">
    <location>
        <begin position="186"/>
        <end position="207"/>
    </location>
</feature>
<organism evidence="8 9">
    <name type="scientific">Ktedonosporobacter rubrisoli</name>
    <dbReference type="NCBI Taxonomy" id="2509675"/>
    <lineage>
        <taxon>Bacteria</taxon>
        <taxon>Bacillati</taxon>
        <taxon>Chloroflexota</taxon>
        <taxon>Ktedonobacteria</taxon>
        <taxon>Ktedonobacterales</taxon>
        <taxon>Ktedonosporobacteraceae</taxon>
        <taxon>Ktedonosporobacter</taxon>
    </lineage>
</organism>
<evidence type="ECO:0000256" key="2">
    <source>
        <dbReference type="ARBA" id="ARBA00022475"/>
    </source>
</evidence>
<dbReference type="PANTHER" id="PTHR30294:SF29">
    <property type="entry name" value="MULTIDRUG ABC TRANSPORTER PERMEASE YBHS-RELATED"/>
    <property type="match status" value="1"/>
</dbReference>
<keyword evidence="4 6" id="KW-1133">Transmembrane helix</keyword>
<dbReference type="KEGG" id="kbs:EPA93_35925"/>
<accession>A0A4P6JZB6</accession>
<dbReference type="GO" id="GO:0005886">
    <property type="term" value="C:plasma membrane"/>
    <property type="evidence" value="ECO:0007669"/>
    <property type="project" value="UniProtKB-SubCell"/>
</dbReference>
<sequence length="309" mass="32989">MGNVLDKVQVTTASSANEVSTTFGANGSSRPINYDIGLIVPTDFKQAIKAGDTPQIQLYLNGSTITAQQSSLLQEAITNYARLTAHPQPPLKLVMATINADTKSDPTQFLSELYKGMSLLLSFLVGLTLMPNLLIEEKEKKTLRMLMVTPATFSDVVLGKLLTTLLYQLVLSFIILFITGGPSGNIALVLLYILLGATLALSGGLLIGTLFQTSSSAGAFSGLATTCFFLPTIFGGPLGELIGRGNIFQEILHMLPTYYLTDGLYGALQAQSSLSTQLLDIGITLGSTLVLLLLAAWFLRHQARVAVAI</sequence>
<evidence type="ECO:0000256" key="3">
    <source>
        <dbReference type="ARBA" id="ARBA00022692"/>
    </source>
</evidence>
<feature type="transmembrane region" description="Helical" evidence="6">
    <location>
        <begin position="156"/>
        <end position="180"/>
    </location>
</feature>